<reference evidence="2 3" key="1">
    <citation type="submission" date="2019-11" db="EMBL/GenBank/DDBJ databases">
        <title>Strigops habroptila (kakapo) genome, bStrHab1, primary haplotype, v2.</title>
        <authorList>
            <person name="Jarvis E.D."/>
            <person name="Howard J."/>
            <person name="Rhie A."/>
            <person name="Phillippy A."/>
            <person name="Korlach J."/>
            <person name="Digby A."/>
            <person name="Iorns D."/>
            <person name="Eason D."/>
            <person name="Robertson B."/>
            <person name="Raemaekers T."/>
            <person name="Howe K."/>
            <person name="Lewin H."/>
            <person name="Damas J."/>
            <person name="Hastie A."/>
            <person name="Tracey A."/>
            <person name="Chow W."/>
            <person name="Fedrigo O."/>
        </authorList>
    </citation>
    <scope>NUCLEOTIDE SEQUENCE [LARGE SCALE GENOMIC DNA]</scope>
</reference>
<proteinExistence type="predicted"/>
<feature type="region of interest" description="Disordered" evidence="1">
    <location>
        <begin position="23"/>
        <end position="43"/>
    </location>
</feature>
<organism evidence="2 3">
    <name type="scientific">Strigops habroptila</name>
    <name type="common">Kakapo</name>
    <dbReference type="NCBI Taxonomy" id="2489341"/>
    <lineage>
        <taxon>Eukaryota</taxon>
        <taxon>Metazoa</taxon>
        <taxon>Chordata</taxon>
        <taxon>Craniata</taxon>
        <taxon>Vertebrata</taxon>
        <taxon>Euteleostomi</taxon>
        <taxon>Archelosauria</taxon>
        <taxon>Archosauria</taxon>
        <taxon>Dinosauria</taxon>
        <taxon>Saurischia</taxon>
        <taxon>Theropoda</taxon>
        <taxon>Coelurosauria</taxon>
        <taxon>Aves</taxon>
        <taxon>Neognathae</taxon>
        <taxon>Neoaves</taxon>
        <taxon>Telluraves</taxon>
        <taxon>Australaves</taxon>
        <taxon>Psittaciformes</taxon>
        <taxon>Psittacidae</taxon>
        <taxon>Strigops</taxon>
    </lineage>
</organism>
<reference evidence="2" key="3">
    <citation type="submission" date="2025-09" db="UniProtKB">
        <authorList>
            <consortium name="Ensembl"/>
        </authorList>
    </citation>
    <scope>IDENTIFICATION</scope>
</reference>
<keyword evidence="3" id="KW-1185">Reference proteome</keyword>
<protein>
    <submittedName>
        <fullName evidence="2">Uncharacterized protein</fullName>
    </submittedName>
</protein>
<evidence type="ECO:0000313" key="2">
    <source>
        <dbReference type="Ensembl" id="ENSSHBP00005002172.1"/>
    </source>
</evidence>
<evidence type="ECO:0000256" key="1">
    <source>
        <dbReference type="SAM" id="MobiDB-lite"/>
    </source>
</evidence>
<reference evidence="2" key="2">
    <citation type="submission" date="2025-08" db="UniProtKB">
        <authorList>
            <consortium name="Ensembl"/>
        </authorList>
    </citation>
    <scope>IDENTIFICATION</scope>
</reference>
<accession>A0A672TK21</accession>
<dbReference type="InParanoid" id="A0A672TK21"/>
<dbReference type="Proteomes" id="UP000472266">
    <property type="component" value="Chromosome 4"/>
</dbReference>
<name>A0A672TK21_STRHB</name>
<sequence>YTLRLNTRTCPLLRLAPSRRAKAVLPRPARERGSVRKQAGRQAGRRAVAACGLLGGESKVRRRESGLFPTAKQKHNWRCGQAKFPPQPGDN</sequence>
<dbReference type="AlphaFoldDB" id="A0A672TK21"/>
<evidence type="ECO:0000313" key="3">
    <source>
        <dbReference type="Proteomes" id="UP000472266"/>
    </source>
</evidence>
<dbReference type="Ensembl" id="ENSSHBT00005002680.1">
    <property type="protein sequence ID" value="ENSSHBP00005002172.1"/>
    <property type="gene ID" value="ENSSHBG00005002017.1"/>
</dbReference>